<proteinExistence type="predicted"/>
<reference evidence="1" key="1">
    <citation type="submission" date="2017-07" db="EMBL/GenBank/DDBJ databases">
        <title>Taro Niue Genome Assembly and Annotation.</title>
        <authorList>
            <person name="Atibalentja N."/>
            <person name="Keating K."/>
            <person name="Fields C.J."/>
        </authorList>
    </citation>
    <scope>NUCLEOTIDE SEQUENCE</scope>
    <source>
        <strain evidence="1">Niue_2</strain>
        <tissue evidence="1">Leaf</tissue>
    </source>
</reference>
<protein>
    <submittedName>
        <fullName evidence="1">Uncharacterized protein</fullName>
    </submittedName>
</protein>
<dbReference type="Proteomes" id="UP000652761">
    <property type="component" value="Unassembled WGS sequence"/>
</dbReference>
<keyword evidence="2" id="KW-1185">Reference proteome</keyword>
<comment type="caution">
    <text evidence="1">The sequence shown here is derived from an EMBL/GenBank/DDBJ whole genome shotgun (WGS) entry which is preliminary data.</text>
</comment>
<accession>A0A843W9F3</accession>
<name>A0A843W9F3_COLES</name>
<sequence>MVEGLFKRILWSSVKSPAPAIGLLSIYYADDHFNPLVLSLKERSLPFLNDIFQLFKYDSL</sequence>
<dbReference type="EMBL" id="NMUH01003550">
    <property type="protein sequence ID" value="MQM06139.1"/>
    <property type="molecule type" value="Genomic_DNA"/>
</dbReference>
<organism evidence="1 2">
    <name type="scientific">Colocasia esculenta</name>
    <name type="common">Wild taro</name>
    <name type="synonym">Arum esculentum</name>
    <dbReference type="NCBI Taxonomy" id="4460"/>
    <lineage>
        <taxon>Eukaryota</taxon>
        <taxon>Viridiplantae</taxon>
        <taxon>Streptophyta</taxon>
        <taxon>Embryophyta</taxon>
        <taxon>Tracheophyta</taxon>
        <taxon>Spermatophyta</taxon>
        <taxon>Magnoliopsida</taxon>
        <taxon>Liliopsida</taxon>
        <taxon>Araceae</taxon>
        <taxon>Aroideae</taxon>
        <taxon>Colocasieae</taxon>
        <taxon>Colocasia</taxon>
    </lineage>
</organism>
<evidence type="ECO:0000313" key="2">
    <source>
        <dbReference type="Proteomes" id="UP000652761"/>
    </source>
</evidence>
<gene>
    <name evidence="1" type="ORF">Taro_038961</name>
</gene>
<dbReference type="AlphaFoldDB" id="A0A843W9F3"/>
<evidence type="ECO:0000313" key="1">
    <source>
        <dbReference type="EMBL" id="MQM06139.1"/>
    </source>
</evidence>